<reference evidence="1 2" key="1">
    <citation type="submission" date="2024-05" db="EMBL/GenBank/DDBJ databases">
        <title>Genome sequencing and assembly of Indian major carp, Cirrhinus mrigala (Hamilton, 1822).</title>
        <authorList>
            <person name="Mohindra V."/>
            <person name="Chowdhury L.M."/>
            <person name="Lal K."/>
            <person name="Jena J.K."/>
        </authorList>
    </citation>
    <scope>NUCLEOTIDE SEQUENCE [LARGE SCALE GENOMIC DNA]</scope>
    <source>
        <strain evidence="1">CM1030</strain>
        <tissue evidence="1">Blood</tissue>
    </source>
</reference>
<gene>
    <name evidence="1" type="ORF">M9458_051631</name>
</gene>
<comment type="caution">
    <text evidence="1">The sequence shown here is derived from an EMBL/GenBank/DDBJ whole genome shotgun (WGS) entry which is preliminary data.</text>
</comment>
<dbReference type="EMBL" id="JAMKFB020000146">
    <property type="protein sequence ID" value="KAL0153032.1"/>
    <property type="molecule type" value="Genomic_DNA"/>
</dbReference>
<evidence type="ECO:0000313" key="1">
    <source>
        <dbReference type="EMBL" id="KAL0153032.1"/>
    </source>
</evidence>
<organism evidence="1 2">
    <name type="scientific">Cirrhinus mrigala</name>
    <name type="common">Mrigala</name>
    <dbReference type="NCBI Taxonomy" id="683832"/>
    <lineage>
        <taxon>Eukaryota</taxon>
        <taxon>Metazoa</taxon>
        <taxon>Chordata</taxon>
        <taxon>Craniata</taxon>
        <taxon>Vertebrata</taxon>
        <taxon>Euteleostomi</taxon>
        <taxon>Actinopterygii</taxon>
        <taxon>Neopterygii</taxon>
        <taxon>Teleostei</taxon>
        <taxon>Ostariophysi</taxon>
        <taxon>Cypriniformes</taxon>
        <taxon>Cyprinidae</taxon>
        <taxon>Labeoninae</taxon>
        <taxon>Labeonini</taxon>
        <taxon>Cirrhinus</taxon>
    </lineage>
</organism>
<dbReference type="AlphaFoldDB" id="A0ABD0MSM2"/>
<sequence>MAASQDYNEEQQRLRPSRIRRIPGHLEDFVLISQPRQLVPPSLQQDLQHMQI</sequence>
<accession>A0ABD0MSM2</accession>
<protein>
    <submittedName>
        <fullName evidence="1">Uncharacterized protein</fullName>
    </submittedName>
</protein>
<feature type="non-terminal residue" evidence="1">
    <location>
        <position position="52"/>
    </location>
</feature>
<keyword evidence="2" id="KW-1185">Reference proteome</keyword>
<proteinExistence type="predicted"/>
<evidence type="ECO:0000313" key="2">
    <source>
        <dbReference type="Proteomes" id="UP001529510"/>
    </source>
</evidence>
<name>A0ABD0MSM2_CIRMR</name>
<dbReference type="Proteomes" id="UP001529510">
    <property type="component" value="Unassembled WGS sequence"/>
</dbReference>